<name>A0A7I4YKG0_HAECO</name>
<dbReference type="Proteomes" id="UP000025227">
    <property type="component" value="Unplaced"/>
</dbReference>
<evidence type="ECO:0000313" key="2">
    <source>
        <dbReference type="WBParaSite" id="HCON_00108208-00001"/>
    </source>
</evidence>
<dbReference type="WBParaSite" id="HCON_00108208-00001">
    <property type="protein sequence ID" value="HCON_00108208-00001"/>
    <property type="gene ID" value="HCON_00108208"/>
</dbReference>
<organism evidence="1 2">
    <name type="scientific">Haemonchus contortus</name>
    <name type="common">Barber pole worm</name>
    <dbReference type="NCBI Taxonomy" id="6289"/>
    <lineage>
        <taxon>Eukaryota</taxon>
        <taxon>Metazoa</taxon>
        <taxon>Ecdysozoa</taxon>
        <taxon>Nematoda</taxon>
        <taxon>Chromadorea</taxon>
        <taxon>Rhabditida</taxon>
        <taxon>Rhabditina</taxon>
        <taxon>Rhabditomorpha</taxon>
        <taxon>Strongyloidea</taxon>
        <taxon>Trichostrongylidae</taxon>
        <taxon>Haemonchus</taxon>
    </lineage>
</organism>
<dbReference type="AlphaFoldDB" id="A0A7I4YKG0"/>
<keyword evidence="1" id="KW-1185">Reference proteome</keyword>
<accession>A0A7I4YKG0</accession>
<protein>
    <submittedName>
        <fullName evidence="2">Ovule protein</fullName>
    </submittedName>
</protein>
<proteinExistence type="predicted"/>
<sequence length="66" mass="7121">MALSFPFHFEASSDASSYVSISEQASPVITTPSTHKKTSPFYHLSPSVLRLSPTTTTSFIKSLVDG</sequence>
<reference evidence="2" key="1">
    <citation type="submission" date="2020-12" db="UniProtKB">
        <authorList>
            <consortium name="WormBaseParasite"/>
        </authorList>
    </citation>
    <scope>IDENTIFICATION</scope>
    <source>
        <strain evidence="2">MHco3</strain>
    </source>
</reference>
<evidence type="ECO:0000313" key="1">
    <source>
        <dbReference type="Proteomes" id="UP000025227"/>
    </source>
</evidence>